<evidence type="ECO:0000313" key="3">
    <source>
        <dbReference type="Proteomes" id="UP000185639"/>
    </source>
</evidence>
<reference evidence="3" key="1">
    <citation type="submission" date="2017-01" db="EMBL/GenBank/DDBJ databases">
        <authorList>
            <person name="Varghese N."/>
            <person name="Submissions S."/>
        </authorList>
    </citation>
    <scope>NUCLEOTIDE SEQUENCE [LARGE SCALE GENOMIC DNA]</scope>
    <source>
        <strain evidence="3">DSM 24913</strain>
    </source>
</reference>
<keyword evidence="3" id="KW-1185">Reference proteome</keyword>
<sequence>MPTMASKGAEACNKTIHRLLQRVARRVFTDGNLSPTADQRSVSFPATSSSLSEYFQLERFADREDYHARLQSFARIGAVQADWDRRSSEQGQLDRVTLNDPTKAAELLGIDLPWVVAATAIQHLEQVAGDSELTIAPIVDAWKHGRAPGGVTANKASQFIDSIRVIEAARRLGASDQDLLLRRVSTQLFGDSKRIESLVRPIAYLLCDDSDDEDIFSHLGLVKHPQPMLVSGGADCRVYVGEGSIPLLKPYIGLRPDRIDGLSVDSGRIQHLLTIENLASFNEAAEYSDNPDDLLIVYVAGNPTPSWLAAYKRLLKSAKPSTVMHWGDIDVGGFRIAGRIAESAIAVGYSLDLWRMNAAEMRANAHNNAPGKEQITQIAQICEKYGWNQELAGLKENPVFQEQEFIEWTPLTSWFKCL</sequence>
<dbReference type="Proteomes" id="UP000185639">
    <property type="component" value="Unassembled WGS sequence"/>
</dbReference>
<dbReference type="EMBL" id="FTOH01000011">
    <property type="protein sequence ID" value="SIT13281.1"/>
    <property type="molecule type" value="Genomic_DNA"/>
</dbReference>
<dbReference type="InterPro" id="IPR024534">
    <property type="entry name" value="JetD_C"/>
</dbReference>
<evidence type="ECO:0000259" key="1">
    <source>
        <dbReference type="Pfam" id="PF09983"/>
    </source>
</evidence>
<dbReference type="Pfam" id="PF09983">
    <property type="entry name" value="JetD_C"/>
    <property type="match status" value="1"/>
</dbReference>
<dbReference type="STRING" id="484498.SAMN05421686_11125"/>
<name>A0A1N7PRQ3_9GAMM</name>
<accession>A0A1N7PRQ3</accession>
<feature type="domain" description="Wadjet protein JetD C-terminal" evidence="1">
    <location>
        <begin position="267"/>
        <end position="348"/>
    </location>
</feature>
<evidence type="ECO:0000313" key="2">
    <source>
        <dbReference type="EMBL" id="SIT13281.1"/>
    </source>
</evidence>
<dbReference type="AlphaFoldDB" id="A0A1N7PRQ3"/>
<proteinExistence type="predicted"/>
<organism evidence="2 3">
    <name type="scientific">Thalassolituus maritimus</name>
    <dbReference type="NCBI Taxonomy" id="484498"/>
    <lineage>
        <taxon>Bacteria</taxon>
        <taxon>Pseudomonadati</taxon>
        <taxon>Pseudomonadota</taxon>
        <taxon>Gammaproteobacteria</taxon>
        <taxon>Oceanospirillales</taxon>
        <taxon>Oceanospirillaceae</taxon>
        <taxon>Thalassolituus</taxon>
    </lineage>
</organism>
<gene>
    <name evidence="2" type="ORF">SAMN05421686_11125</name>
</gene>
<dbReference type="OrthoDB" id="186173at2"/>
<protein>
    <recommendedName>
        <fullName evidence="1">Wadjet protein JetD C-terminal domain-containing protein</fullName>
    </recommendedName>
</protein>